<protein>
    <submittedName>
        <fullName evidence="1">Uncharacterized protein</fullName>
    </submittedName>
</protein>
<organism evidence="1 2">
    <name type="scientific">Tsukamurella strandjordii</name>
    <dbReference type="NCBI Taxonomy" id="147577"/>
    <lineage>
        <taxon>Bacteria</taxon>
        <taxon>Bacillati</taxon>
        <taxon>Actinomycetota</taxon>
        <taxon>Actinomycetes</taxon>
        <taxon>Mycobacteriales</taxon>
        <taxon>Tsukamurellaceae</taxon>
        <taxon>Tsukamurella</taxon>
    </lineage>
</organism>
<evidence type="ECO:0000313" key="2">
    <source>
        <dbReference type="Proteomes" id="UP001178281"/>
    </source>
</evidence>
<accession>A0AA90NA65</accession>
<gene>
    <name evidence="1" type="ORF">Q7X28_12265</name>
</gene>
<dbReference type="RefSeq" id="WP_305111512.1">
    <property type="nucleotide sequence ID" value="NZ_JAUTIX010000004.1"/>
</dbReference>
<comment type="caution">
    <text evidence="1">The sequence shown here is derived from an EMBL/GenBank/DDBJ whole genome shotgun (WGS) entry which is preliminary data.</text>
</comment>
<sequence length="121" mass="14076">MTHRISANRDYHELAEKLAELERRTERNHPVEMFHRAIMGSKLRDEWRENGLPPERISVISMVTKIPEVELWQMAVLSGLLMSGAFGTLFEEFGTWHEIRDSVFDPEWLPVGPVRCLTDSN</sequence>
<reference evidence="1" key="1">
    <citation type="submission" date="2023-08" db="EMBL/GenBank/DDBJ databases">
        <title>The draft genome of Tsukamurella strandjordii strain 050030.</title>
        <authorList>
            <person name="Zhao F."/>
            <person name="Feng Y."/>
            <person name="Zong Z."/>
        </authorList>
    </citation>
    <scope>NUCLEOTIDE SEQUENCE</scope>
    <source>
        <strain evidence="1">050030</strain>
    </source>
</reference>
<proteinExistence type="predicted"/>
<dbReference type="AlphaFoldDB" id="A0AA90NA65"/>
<dbReference type="EMBL" id="JAUTIX010000004">
    <property type="protein sequence ID" value="MDP0398702.1"/>
    <property type="molecule type" value="Genomic_DNA"/>
</dbReference>
<evidence type="ECO:0000313" key="1">
    <source>
        <dbReference type="EMBL" id="MDP0398702.1"/>
    </source>
</evidence>
<dbReference type="Proteomes" id="UP001178281">
    <property type="component" value="Unassembled WGS sequence"/>
</dbReference>
<name>A0AA90NA65_9ACTN</name>
<keyword evidence="2" id="KW-1185">Reference proteome</keyword>